<reference evidence="1" key="1">
    <citation type="submission" date="2019-05" db="EMBL/GenBank/DDBJ databases">
        <title>Annotation for the trematode Paragonimus heterotremus.</title>
        <authorList>
            <person name="Choi Y.-J."/>
        </authorList>
    </citation>
    <scope>NUCLEOTIDE SEQUENCE</scope>
    <source>
        <strain evidence="1">LC</strain>
    </source>
</reference>
<keyword evidence="2" id="KW-1185">Reference proteome</keyword>
<dbReference type="OrthoDB" id="6071166at2759"/>
<gene>
    <name evidence="1" type="ORF">PHET_05363</name>
</gene>
<evidence type="ECO:0000313" key="2">
    <source>
        <dbReference type="Proteomes" id="UP000748531"/>
    </source>
</evidence>
<dbReference type="Gene3D" id="2.60.120.260">
    <property type="entry name" value="Galactose-binding domain-like"/>
    <property type="match status" value="1"/>
</dbReference>
<dbReference type="EMBL" id="LUCH01002445">
    <property type="protein sequence ID" value="KAF5401483.1"/>
    <property type="molecule type" value="Genomic_DNA"/>
</dbReference>
<dbReference type="InterPro" id="IPR008979">
    <property type="entry name" value="Galactose-bd-like_sf"/>
</dbReference>
<accession>A0A8J4WH13</accession>
<dbReference type="AlphaFoldDB" id="A0A8J4WH13"/>
<protein>
    <recommendedName>
        <fullName evidence="3">F5/8 type C domain-containing protein</fullName>
    </recommendedName>
</protein>
<name>A0A8J4WH13_9TREM</name>
<evidence type="ECO:0000313" key="1">
    <source>
        <dbReference type="EMBL" id="KAF5401483.1"/>
    </source>
</evidence>
<organism evidence="1 2">
    <name type="scientific">Paragonimus heterotremus</name>
    <dbReference type="NCBI Taxonomy" id="100268"/>
    <lineage>
        <taxon>Eukaryota</taxon>
        <taxon>Metazoa</taxon>
        <taxon>Spiralia</taxon>
        <taxon>Lophotrochozoa</taxon>
        <taxon>Platyhelminthes</taxon>
        <taxon>Trematoda</taxon>
        <taxon>Digenea</taxon>
        <taxon>Plagiorchiida</taxon>
        <taxon>Troglotremata</taxon>
        <taxon>Troglotrematidae</taxon>
        <taxon>Paragonimus</taxon>
    </lineage>
</organism>
<comment type="caution">
    <text evidence="1">The sequence shown here is derived from an EMBL/GenBank/DDBJ whole genome shotgun (WGS) entry which is preliminary data.</text>
</comment>
<dbReference type="SUPFAM" id="SSF49785">
    <property type="entry name" value="Galactose-binding domain-like"/>
    <property type="match status" value="1"/>
</dbReference>
<proteinExistence type="predicted"/>
<evidence type="ECO:0008006" key="3">
    <source>
        <dbReference type="Google" id="ProtNLM"/>
    </source>
</evidence>
<dbReference type="Proteomes" id="UP000748531">
    <property type="component" value="Unassembled WGS sequence"/>
</dbReference>
<sequence>MTNLFRPSVLEHVPCRVLYIFVQLITQLLTSTVSAACNSRLLSDRIQVPDSAFEHSSAVNLQHGASAARDDPSDMSLQERAWCPDTFIHTELREFMQIDLGRQSVIKLIITKGRVAKSKARFVLCC</sequence>